<dbReference type="InterPro" id="IPR006619">
    <property type="entry name" value="PGRP_domain_met/bac"/>
</dbReference>
<evidence type="ECO:0000313" key="7">
    <source>
        <dbReference type="Proteomes" id="UP000235598"/>
    </source>
</evidence>
<dbReference type="Pfam" id="PF08310">
    <property type="entry name" value="LGFP"/>
    <property type="match status" value="2"/>
</dbReference>
<dbReference type="InterPro" id="IPR015510">
    <property type="entry name" value="PGRP"/>
</dbReference>
<dbReference type="EMBL" id="PNHK01000001">
    <property type="protein sequence ID" value="PMD06027.1"/>
    <property type="molecule type" value="Genomic_DNA"/>
</dbReference>
<proteinExistence type="inferred from homology"/>
<protein>
    <recommendedName>
        <fullName evidence="8">N-acetylmuramoyl-L-alanine amidase</fullName>
    </recommendedName>
</protein>
<evidence type="ECO:0000259" key="5">
    <source>
        <dbReference type="SMART" id="SM00701"/>
    </source>
</evidence>
<feature type="region of interest" description="Disordered" evidence="2">
    <location>
        <begin position="20"/>
        <end position="85"/>
    </location>
</feature>
<evidence type="ECO:0008006" key="8">
    <source>
        <dbReference type="Google" id="ProtNLM"/>
    </source>
</evidence>
<dbReference type="Pfam" id="PF01510">
    <property type="entry name" value="Amidase_2"/>
    <property type="match status" value="1"/>
</dbReference>
<evidence type="ECO:0000259" key="4">
    <source>
        <dbReference type="SMART" id="SM00644"/>
    </source>
</evidence>
<dbReference type="SMART" id="SM00701">
    <property type="entry name" value="PGRP"/>
    <property type="match status" value="1"/>
</dbReference>
<comment type="caution">
    <text evidence="6">The sequence shown here is derived from an EMBL/GenBank/DDBJ whole genome shotgun (WGS) entry which is preliminary data.</text>
</comment>
<feature type="signal peptide" evidence="3">
    <location>
        <begin position="1"/>
        <end position="21"/>
    </location>
</feature>
<dbReference type="InterPro" id="IPR013207">
    <property type="entry name" value="LGFP"/>
</dbReference>
<feature type="region of interest" description="Disordered" evidence="2">
    <location>
        <begin position="116"/>
        <end position="142"/>
    </location>
</feature>
<dbReference type="InterPro" id="IPR002502">
    <property type="entry name" value="Amidase_domain"/>
</dbReference>
<dbReference type="GO" id="GO:0008745">
    <property type="term" value="F:N-acetylmuramoyl-L-alanine amidase activity"/>
    <property type="evidence" value="ECO:0007669"/>
    <property type="project" value="InterPro"/>
</dbReference>
<keyword evidence="3" id="KW-0732">Signal</keyword>
<feature type="compositionally biased region" description="Polar residues" evidence="2">
    <location>
        <begin position="49"/>
        <end position="70"/>
    </location>
</feature>
<name>A0A2N6VPJ7_9MICO</name>
<evidence type="ECO:0000313" key="6">
    <source>
        <dbReference type="EMBL" id="PMD06027.1"/>
    </source>
</evidence>
<dbReference type="PANTHER" id="PTHR11022">
    <property type="entry name" value="PEPTIDOGLYCAN RECOGNITION PROTEIN"/>
    <property type="match status" value="1"/>
</dbReference>
<feature type="domain" description="Peptidoglycan recognition protein family" evidence="5">
    <location>
        <begin position="235"/>
        <end position="380"/>
    </location>
</feature>
<feature type="chain" id="PRO_5015002353" description="N-acetylmuramoyl-L-alanine amidase" evidence="3">
    <location>
        <begin position="22"/>
        <end position="588"/>
    </location>
</feature>
<dbReference type="AlphaFoldDB" id="A0A2N6VPJ7"/>
<gene>
    <name evidence="6" type="ORF">CJ199_01100</name>
</gene>
<dbReference type="CDD" id="cd06583">
    <property type="entry name" value="PGRP"/>
    <property type="match status" value="1"/>
</dbReference>
<evidence type="ECO:0000256" key="1">
    <source>
        <dbReference type="ARBA" id="ARBA00007553"/>
    </source>
</evidence>
<comment type="similarity">
    <text evidence="1">Belongs to the N-acetylmuramoyl-L-alanine amidase 2 family.</text>
</comment>
<dbReference type="SMART" id="SM00644">
    <property type="entry name" value="Ami_2"/>
    <property type="match status" value="1"/>
</dbReference>
<dbReference type="RefSeq" id="WP_102237683.1">
    <property type="nucleotide sequence ID" value="NZ_PNHK01000001.1"/>
</dbReference>
<sequence length="588" mass="63258">MKRLFVSAVALTAAAASVAPATTHSTLPFGPGAEPFQTHTRTESGAYDAQSQAAANVSDQNAPVTTTKQSVEGAEQTIDTTKANSQKNNSRLITVMGVTWEGEGERDVQYRTRHAQGDNWGDWEQMPVSDEGNDPSSQDHRESTDAVVVAPYEVVQVKSDAPITVSVSVTERTQVDDIIAGHAIDRPLHDTDNATPEHRDEAGELGATSATNTAYNASGTHGAYAAQNVASVDGLEYVTRSQWGASKPRCDIDQAKRNEGVVIHHTNGASKYSQSEVPGILRGIQAYHQKSRGWCDIGYNMLIDRFGKIYEGRAGGLDKATVGAHAVAVNEGTFGVAVMGTYHKPAPREVLDSLSKVIRWQSHKWGWKVDAEMKIRSAGGPGALKPKGAMFTLPRVIGHRDVGETDCPGDGLYGQIPEIRRMSTSSPIDEYANKHKLGKPSSDVKTLKDRKDTQARAYGSRLVLANGHGTYRIEGAILTAWKKMGWERSHVGLPTADAVCGLPGGGCYQKFEKGVVHWSKGSGAHATSGAIHNEWAKNKYERGPLGYPIAEEVTKKGVASQKFQYGSITWTSKNGAKVKVAKVSGNAK</sequence>
<dbReference type="OrthoDB" id="514320at2"/>
<feature type="domain" description="N-acetylmuramoyl-L-alanine amidase" evidence="4">
    <location>
        <begin position="247"/>
        <end position="409"/>
    </location>
</feature>
<evidence type="ECO:0000256" key="2">
    <source>
        <dbReference type="SAM" id="MobiDB-lite"/>
    </source>
</evidence>
<organism evidence="6 7">
    <name type="scientific">Brevibacterium paucivorans</name>
    <dbReference type="NCBI Taxonomy" id="170994"/>
    <lineage>
        <taxon>Bacteria</taxon>
        <taxon>Bacillati</taxon>
        <taxon>Actinomycetota</taxon>
        <taxon>Actinomycetes</taxon>
        <taxon>Micrococcales</taxon>
        <taxon>Brevibacteriaceae</taxon>
        <taxon>Brevibacterium</taxon>
    </lineage>
</organism>
<dbReference type="GO" id="GO:0009253">
    <property type="term" value="P:peptidoglycan catabolic process"/>
    <property type="evidence" value="ECO:0007669"/>
    <property type="project" value="InterPro"/>
</dbReference>
<reference evidence="6 7" key="1">
    <citation type="submission" date="2017-09" db="EMBL/GenBank/DDBJ databases">
        <title>Bacterial strain isolated from the female urinary microbiota.</title>
        <authorList>
            <person name="Thomas-White K."/>
            <person name="Kumar N."/>
            <person name="Forster S."/>
            <person name="Putonti C."/>
            <person name="Lawley T."/>
            <person name="Wolfe A.J."/>
        </authorList>
    </citation>
    <scope>NUCLEOTIDE SEQUENCE [LARGE SCALE GENOMIC DNA]</scope>
    <source>
        <strain evidence="6 7">UMB1301</strain>
    </source>
</reference>
<accession>A0A2N6VPJ7</accession>
<dbReference type="Gene3D" id="3.40.80.10">
    <property type="entry name" value="Peptidoglycan recognition protein-like"/>
    <property type="match status" value="1"/>
</dbReference>
<dbReference type="SUPFAM" id="SSF55846">
    <property type="entry name" value="N-acetylmuramoyl-L-alanine amidase-like"/>
    <property type="match status" value="1"/>
</dbReference>
<dbReference type="GO" id="GO:0008270">
    <property type="term" value="F:zinc ion binding"/>
    <property type="evidence" value="ECO:0007669"/>
    <property type="project" value="InterPro"/>
</dbReference>
<dbReference type="Proteomes" id="UP000235598">
    <property type="component" value="Unassembled WGS sequence"/>
</dbReference>
<dbReference type="PANTHER" id="PTHR11022:SF41">
    <property type="entry name" value="PEPTIDOGLYCAN-RECOGNITION PROTEIN LC-RELATED"/>
    <property type="match status" value="1"/>
</dbReference>
<dbReference type="InterPro" id="IPR036505">
    <property type="entry name" value="Amidase/PGRP_sf"/>
</dbReference>
<evidence type="ECO:0000256" key="3">
    <source>
        <dbReference type="SAM" id="SignalP"/>
    </source>
</evidence>